<sequence length="373" mass="41379">MPEHLPRYEVLLDVERHDCPCCGGALHAIGELRTEQLDIVPAQLRVRVTRRPRYACRACEGAVVVAPAPERPIDGGMATEALIARVVVGKFCDSAQAQMLARQGVALDRSTLRSDVYVRRVGRACWWLTPLYDLLVGTALSAAKLFADDTTLPVLNPGRGRTKTGRLWCYAVDDRPWCGPSHPVAAYVYTEDRKGLRPAGRLAAFRGVLQVDGYPGFKRLAGDRADASVGLAFCWAHMRRYFYEFHVSTQSPLAAEVLAQIQALYAIEGQIRGHPAKHRQQARQERSRPVVEALHTWLQAHLGRVSATSDLAKAIRYALRHWSGLTVFLDDGRVEMDSNVVERAIRPVALNRKNALNRPGFVGNCNQVAVSSR</sequence>
<dbReference type="EMBL" id="JACOMF010000215">
    <property type="protein sequence ID" value="MBC4019406.1"/>
    <property type="molecule type" value="Genomic_DNA"/>
</dbReference>
<dbReference type="Pfam" id="PF13005">
    <property type="entry name" value="zf-IS66"/>
    <property type="match status" value="1"/>
</dbReference>
<organism evidence="3 4">
    <name type="scientific">Siccirubricoccus deserti</name>
    <dbReference type="NCBI Taxonomy" id="2013562"/>
    <lineage>
        <taxon>Bacteria</taxon>
        <taxon>Pseudomonadati</taxon>
        <taxon>Pseudomonadota</taxon>
        <taxon>Alphaproteobacteria</taxon>
        <taxon>Acetobacterales</taxon>
        <taxon>Roseomonadaceae</taxon>
        <taxon>Siccirubricoccus</taxon>
    </lineage>
</organism>
<protein>
    <submittedName>
        <fullName evidence="3">IS66 family transposase</fullName>
    </submittedName>
</protein>
<comment type="caution">
    <text evidence="3">The sequence shown here is derived from an EMBL/GenBank/DDBJ whole genome shotgun (WGS) entry which is preliminary data.</text>
</comment>
<dbReference type="Pfam" id="PF03050">
    <property type="entry name" value="DDE_Tnp_IS66"/>
    <property type="match status" value="1"/>
</dbReference>
<dbReference type="Proteomes" id="UP000600101">
    <property type="component" value="Unassembled WGS sequence"/>
</dbReference>
<feature type="domain" description="Transposase IS66 zinc-finger binding" evidence="2">
    <location>
        <begin position="19"/>
        <end position="60"/>
    </location>
</feature>
<dbReference type="PANTHER" id="PTHR33678:SF1">
    <property type="entry name" value="BLL1576 PROTEIN"/>
    <property type="match status" value="1"/>
</dbReference>
<dbReference type="NCBIfam" id="NF033517">
    <property type="entry name" value="transpos_IS66"/>
    <property type="match status" value="1"/>
</dbReference>
<evidence type="ECO:0000259" key="2">
    <source>
        <dbReference type="Pfam" id="PF13005"/>
    </source>
</evidence>
<dbReference type="AlphaFoldDB" id="A0A9X0UGU7"/>
<evidence type="ECO:0000313" key="3">
    <source>
        <dbReference type="EMBL" id="MBC4019406.1"/>
    </source>
</evidence>
<evidence type="ECO:0000313" key="4">
    <source>
        <dbReference type="Proteomes" id="UP000600101"/>
    </source>
</evidence>
<dbReference type="PANTHER" id="PTHR33678">
    <property type="entry name" value="BLL1576 PROTEIN"/>
    <property type="match status" value="1"/>
</dbReference>
<evidence type="ECO:0000259" key="1">
    <source>
        <dbReference type="Pfam" id="PF03050"/>
    </source>
</evidence>
<proteinExistence type="predicted"/>
<keyword evidence="4" id="KW-1185">Reference proteome</keyword>
<gene>
    <name evidence="3" type="ORF">H7965_29900</name>
</gene>
<accession>A0A9X0UGU7</accession>
<name>A0A9X0UGU7_9PROT</name>
<dbReference type="InterPro" id="IPR004291">
    <property type="entry name" value="Transposase_IS66_central"/>
</dbReference>
<reference evidence="3" key="1">
    <citation type="submission" date="2020-08" db="EMBL/GenBank/DDBJ databases">
        <authorList>
            <person name="Hu Y."/>
            <person name="Nguyen S.V."/>
            <person name="Li F."/>
            <person name="Fanning S."/>
        </authorList>
    </citation>
    <scope>NUCLEOTIDE SEQUENCE</scope>
    <source>
        <strain evidence="3">SYSU D8009</strain>
    </source>
</reference>
<dbReference type="InterPro" id="IPR052344">
    <property type="entry name" value="Transposase-related"/>
</dbReference>
<dbReference type="InterPro" id="IPR024474">
    <property type="entry name" value="Znf_dom_IS66"/>
</dbReference>
<feature type="domain" description="Transposase IS66 central" evidence="1">
    <location>
        <begin position="75"/>
        <end position="356"/>
    </location>
</feature>